<feature type="compositionally biased region" description="Gly residues" evidence="7">
    <location>
        <begin position="361"/>
        <end position="378"/>
    </location>
</feature>
<dbReference type="GO" id="GO:0006388">
    <property type="term" value="P:tRNA splicing, via endonucleolytic cleavage and ligation"/>
    <property type="evidence" value="ECO:0007669"/>
    <property type="project" value="TreeGrafter"/>
</dbReference>
<comment type="catalytic activity">
    <reaction evidence="6">
        <text>2'-phospho-[ligated tRNA] + NAD(+) = mature tRNA + ADP-alpha-D-ribose 1'',2''-cyclic phosphate + nicotinamide</text>
        <dbReference type="Rhea" id="RHEA:23324"/>
        <dbReference type="Rhea" id="RHEA-COMP:11106"/>
        <dbReference type="Rhea" id="RHEA-COMP:11107"/>
        <dbReference type="ChEBI" id="CHEBI:17154"/>
        <dbReference type="ChEBI" id="CHEBI:57540"/>
        <dbReference type="ChEBI" id="CHEBI:76596"/>
        <dbReference type="ChEBI" id="CHEBI:82883"/>
        <dbReference type="ChEBI" id="CHEBI:85027"/>
        <dbReference type="EC" id="2.7.1.160"/>
    </reaction>
</comment>
<evidence type="ECO:0000256" key="7">
    <source>
        <dbReference type="SAM" id="MobiDB-lite"/>
    </source>
</evidence>
<dbReference type="InterPro" id="IPR042080">
    <property type="entry name" value="RNA_2'-PTrans_N"/>
</dbReference>
<evidence type="ECO:0000256" key="6">
    <source>
        <dbReference type="ARBA" id="ARBA00047949"/>
    </source>
</evidence>
<reference evidence="8 9" key="1">
    <citation type="submission" date="2021-08" db="EMBL/GenBank/DDBJ databases">
        <title>The highly contiguous genome resource for Trichoderma semiorbis FJ059, a fungal antagonistic to plant pathogens.</title>
        <authorList>
            <person name="Liu T."/>
        </authorList>
    </citation>
    <scope>NUCLEOTIDE SEQUENCE [LARGE SCALE GENOMIC DNA]</scope>
    <source>
        <strain evidence="8 9">FJ059</strain>
    </source>
</reference>
<dbReference type="PANTHER" id="PTHR12684:SF2">
    <property type="entry name" value="TRNA 2'-PHOSPHOTRANSFERASE 1"/>
    <property type="match status" value="1"/>
</dbReference>
<evidence type="ECO:0000313" key="9">
    <source>
        <dbReference type="Proteomes" id="UP000826573"/>
    </source>
</evidence>
<keyword evidence="4" id="KW-0808">Transferase</keyword>
<evidence type="ECO:0000256" key="1">
    <source>
        <dbReference type="ARBA" id="ARBA00003343"/>
    </source>
</evidence>
<dbReference type="GO" id="GO:0000215">
    <property type="term" value="F:tRNA 2'-phosphotransferase activity"/>
    <property type="evidence" value="ECO:0007669"/>
    <property type="project" value="UniProtKB-EC"/>
</dbReference>
<dbReference type="EC" id="2.7.1.160" evidence="3"/>
<dbReference type="InterPro" id="IPR002745">
    <property type="entry name" value="Ptrans_KptA/Tpt1"/>
</dbReference>
<evidence type="ECO:0000256" key="3">
    <source>
        <dbReference type="ARBA" id="ARBA00012007"/>
    </source>
</evidence>
<name>A0A9P8KNI0_9HYPO</name>
<dbReference type="Pfam" id="PF01885">
    <property type="entry name" value="PTS_2-RNA"/>
    <property type="match status" value="1"/>
</dbReference>
<protein>
    <recommendedName>
        <fullName evidence="3">2'-phosphotransferase</fullName>
        <ecNumber evidence="3">2.7.1.160</ecNumber>
    </recommendedName>
</protein>
<feature type="region of interest" description="Disordered" evidence="7">
    <location>
        <begin position="347"/>
        <end position="378"/>
    </location>
</feature>
<feature type="region of interest" description="Disordered" evidence="7">
    <location>
        <begin position="97"/>
        <end position="126"/>
    </location>
</feature>
<sequence length="378" mass="40368">MSIRSEYLFAEVAGRFNLASHHHFHLKQHTGLLPTLIAAKSHIQGFTVYPTYCLRPLTPTSHKPTPTRAPFHSTAKMSALEEDGSSISAQIAIEDKLAGGRKPRGGGRGGRGGGGGGSQSREVQVSKTLSKLLRHQAGNAGIKLDAEGFAALDEVLNYGPIRSLNVTLAEVKEVVASNEKQRFTMKLNSSLSAELVPSDDSATPSQYLIRANQGHSIKIESAALLEPITLDAGNVPSRVLHGTYFAFWPAIEESGGLKVMGRNHIHCSTGTPEEGVLSGMRKDAELVIEIDVEKSLQDGIQWWKSDNGVLLTEGGDGGVLSTAYFKKVTGRNIDVGVLWEDGERLSSLPEGVKGKVPPGKGPRGGNRRGGGGRGRGRQ</sequence>
<dbReference type="Proteomes" id="UP000826573">
    <property type="component" value="Unassembled WGS sequence"/>
</dbReference>
<evidence type="ECO:0000256" key="5">
    <source>
        <dbReference type="ARBA" id="ARBA00023027"/>
    </source>
</evidence>
<evidence type="ECO:0000256" key="4">
    <source>
        <dbReference type="ARBA" id="ARBA00022679"/>
    </source>
</evidence>
<comment type="similarity">
    <text evidence="2">Belongs to the KptA/TPT1 family.</text>
</comment>
<evidence type="ECO:0000256" key="2">
    <source>
        <dbReference type="ARBA" id="ARBA00009836"/>
    </source>
</evidence>
<dbReference type="InterPro" id="IPR042081">
    <property type="entry name" value="RNA_2'-PTrans_C"/>
</dbReference>
<comment type="function">
    <text evidence="1">Catalyzes the last step of tRNA splicing, the transfer of the splice junction 2'-phosphate from ligated tRNA to NAD to produce ADP-ribose 1''-2'' cyclic phosphate.</text>
</comment>
<keyword evidence="9" id="KW-1185">Reference proteome</keyword>
<accession>A0A9P8KNI0</accession>
<evidence type="ECO:0000313" key="8">
    <source>
        <dbReference type="EMBL" id="KAH0525155.1"/>
    </source>
</evidence>
<dbReference type="Gene3D" id="3.20.170.30">
    <property type="match status" value="1"/>
</dbReference>
<dbReference type="PANTHER" id="PTHR12684">
    <property type="entry name" value="PUTATIVE PHOSPHOTRANSFERASE"/>
    <property type="match status" value="1"/>
</dbReference>
<dbReference type="AlphaFoldDB" id="A0A9P8KNI0"/>
<keyword evidence="5" id="KW-0520">NAD</keyword>
<dbReference type="Gene3D" id="1.10.10.970">
    <property type="entry name" value="RNA 2'-phosphotransferase, Tpt1/KptA family, N-terminal domain"/>
    <property type="match status" value="1"/>
</dbReference>
<comment type="caution">
    <text evidence="8">The sequence shown here is derived from an EMBL/GenBank/DDBJ whole genome shotgun (WGS) entry which is preliminary data.</text>
</comment>
<gene>
    <name evidence="8" type="ORF">TsFJ059_007558</name>
</gene>
<feature type="compositionally biased region" description="Gly residues" evidence="7">
    <location>
        <begin position="106"/>
        <end position="118"/>
    </location>
</feature>
<proteinExistence type="inferred from homology"/>
<dbReference type="EMBL" id="JAIMJC010000005">
    <property type="protein sequence ID" value="KAH0525155.1"/>
    <property type="molecule type" value="Genomic_DNA"/>
</dbReference>
<dbReference type="SUPFAM" id="SSF56399">
    <property type="entry name" value="ADP-ribosylation"/>
    <property type="match status" value="1"/>
</dbReference>
<organism evidence="8 9">
    <name type="scientific">Trichoderma semiorbis</name>
    <dbReference type="NCBI Taxonomy" id="1491008"/>
    <lineage>
        <taxon>Eukaryota</taxon>
        <taxon>Fungi</taxon>
        <taxon>Dikarya</taxon>
        <taxon>Ascomycota</taxon>
        <taxon>Pezizomycotina</taxon>
        <taxon>Sordariomycetes</taxon>
        <taxon>Hypocreomycetidae</taxon>
        <taxon>Hypocreales</taxon>
        <taxon>Hypocreaceae</taxon>
        <taxon>Trichoderma</taxon>
    </lineage>
</organism>